<evidence type="ECO:0000256" key="1">
    <source>
        <dbReference type="ARBA" id="ARBA00001932"/>
    </source>
</evidence>
<dbReference type="Pfam" id="PF03441">
    <property type="entry name" value="FAD_binding_7"/>
    <property type="match status" value="1"/>
</dbReference>
<dbReference type="InterPro" id="IPR002081">
    <property type="entry name" value="Cryptochrome/DNA_photolyase_1"/>
</dbReference>
<comment type="cofactor">
    <cofactor evidence="5">
        <name>FAD</name>
        <dbReference type="ChEBI" id="CHEBI:57692"/>
    </cofactor>
    <text evidence="5">Binds 1 FAD per subunit.</text>
</comment>
<dbReference type="PROSITE" id="PS00394">
    <property type="entry name" value="DNA_PHOTOLYASES_1_1"/>
    <property type="match status" value="1"/>
</dbReference>
<proteinExistence type="inferred from homology"/>
<keyword evidence="3 5" id="KW-0274">FAD</keyword>
<keyword evidence="2 5" id="KW-0285">Flavoprotein</keyword>
<dbReference type="InterPro" id="IPR036134">
    <property type="entry name" value="Crypto/Photolyase_FAD-like_sf"/>
</dbReference>
<feature type="binding site" evidence="5">
    <location>
        <position position="220"/>
    </location>
    <ligand>
        <name>FAD</name>
        <dbReference type="ChEBI" id="CHEBI:57692"/>
    </ligand>
</feature>
<keyword evidence="4 7" id="KW-0157">Chromophore</keyword>
<dbReference type="Gene3D" id="1.10.579.10">
    <property type="entry name" value="DNA Cyclobutane Dipyrimidine Photolyase, subunit A, domain 3"/>
    <property type="match status" value="1"/>
</dbReference>
<dbReference type="AlphaFoldDB" id="U4V2F4"/>
<dbReference type="GO" id="GO:0006139">
    <property type="term" value="P:nucleobase-containing compound metabolic process"/>
    <property type="evidence" value="ECO:0007669"/>
    <property type="project" value="UniProtKB-ARBA"/>
</dbReference>
<comment type="cofactor">
    <cofactor evidence="1">
        <name>(6R)-5,10-methylene-5,6,7,8-tetrahydrofolate</name>
        <dbReference type="ChEBI" id="CHEBI:15636"/>
    </cofactor>
</comment>
<evidence type="ECO:0000256" key="7">
    <source>
        <dbReference type="RuleBase" id="RU004182"/>
    </source>
</evidence>
<feature type="binding site" evidence="5">
    <location>
        <position position="270"/>
    </location>
    <ligand>
        <name>FAD</name>
        <dbReference type="ChEBI" id="CHEBI:57692"/>
    </ligand>
</feature>
<dbReference type="GO" id="GO:0003677">
    <property type="term" value="F:DNA binding"/>
    <property type="evidence" value="ECO:0007669"/>
    <property type="project" value="TreeGrafter"/>
</dbReference>
<dbReference type="PANTHER" id="PTHR11455:SF9">
    <property type="entry name" value="CRYPTOCHROME CIRCADIAN CLOCK 5 ISOFORM X1"/>
    <property type="match status" value="1"/>
</dbReference>
<feature type="site" description="Electron transfer via tryptophanyl radical" evidence="6">
    <location>
        <position position="382"/>
    </location>
</feature>
<accession>U4V2F4</accession>
<dbReference type="GO" id="GO:0071949">
    <property type="term" value="F:FAD binding"/>
    <property type="evidence" value="ECO:0007669"/>
    <property type="project" value="TreeGrafter"/>
</dbReference>
<dbReference type="GO" id="GO:0006950">
    <property type="term" value="P:response to stress"/>
    <property type="evidence" value="ECO:0007669"/>
    <property type="project" value="UniProtKB-ARBA"/>
</dbReference>
<dbReference type="Pfam" id="PF00875">
    <property type="entry name" value="DNA_photolyase"/>
    <property type="match status" value="1"/>
</dbReference>
<evidence type="ECO:0000259" key="8">
    <source>
        <dbReference type="PROSITE" id="PS51645"/>
    </source>
</evidence>
<dbReference type="PATRIC" id="fig|1337887.3.peg.4723"/>
<sequence length="464" mass="52662">MIAKALVWLRNDLRLADNPALHAAFKLGGAITALFVHESNPQLRDPGAAVRWWLEQSLDLLARSLNERNIELIVADGEALNTIEQLIEENNFDTVFWNRRYAPQEREVDAVIKSGLKDKGLRVESFAGNLLVEPWEIKSGNGGSYQVFTPYAKSLRQHGVSRPLPLPDRSVETTTVKHTPKQKNYKEAVWSRKMSGLWMIGEAAAIDQLYHFFDTTIRDYAGDRDRPDLDGTSKLSAHLRFGEISPRQVWHATVSLMDQDHSTVPGGQKFLSELIWRDFHYHQLYYRPDIAEIDMRDTLANTRWQSNSVGGINSWRRGGKTGIPIIDAGMRQLWATGWMHNRVRMLVASALCKNMQIDWREGEKWFWDTLVDADVASNPGNWQWVAGCGMDAAPPYFRVFNPVLQGEKFDTKGVYVRKWVPEIAALPDCWIHKPFAAPPAVLREAGVVLGQTYPLPIFTPSKAC</sequence>
<dbReference type="SUPFAM" id="SSF48173">
    <property type="entry name" value="Cryptochrome/photolyase FAD-binding domain"/>
    <property type="match status" value="1"/>
</dbReference>
<keyword evidence="9" id="KW-0456">Lyase</keyword>
<dbReference type="PANTHER" id="PTHR11455">
    <property type="entry name" value="CRYPTOCHROME"/>
    <property type="match status" value="1"/>
</dbReference>
<dbReference type="InterPro" id="IPR005101">
    <property type="entry name" value="Cryptochr/Photolyase_FAD-bd"/>
</dbReference>
<protein>
    <submittedName>
        <fullName evidence="9">Deoxyribodipyrimidine photo-lyase</fullName>
    </submittedName>
</protein>
<dbReference type="Gene3D" id="3.40.50.620">
    <property type="entry name" value="HUPs"/>
    <property type="match status" value="1"/>
</dbReference>
<dbReference type="EMBL" id="ASXJ01000337">
    <property type="protein sequence ID" value="ERM00180.1"/>
    <property type="molecule type" value="Genomic_DNA"/>
</dbReference>
<feature type="binding site" evidence="5">
    <location>
        <begin position="372"/>
        <end position="374"/>
    </location>
    <ligand>
        <name>FAD</name>
        <dbReference type="ChEBI" id="CHEBI:57692"/>
    </ligand>
</feature>
<dbReference type="InterPro" id="IPR036155">
    <property type="entry name" value="Crypto/Photolyase_N_sf"/>
</dbReference>
<dbReference type="InterPro" id="IPR006050">
    <property type="entry name" value="DNA_photolyase_N"/>
</dbReference>
<dbReference type="PRINTS" id="PR00147">
    <property type="entry name" value="DNAPHOTLYASE"/>
</dbReference>
<evidence type="ECO:0000256" key="3">
    <source>
        <dbReference type="ARBA" id="ARBA00022827"/>
    </source>
</evidence>
<evidence type="ECO:0000256" key="2">
    <source>
        <dbReference type="ARBA" id="ARBA00022630"/>
    </source>
</evidence>
<evidence type="ECO:0000256" key="5">
    <source>
        <dbReference type="PIRSR" id="PIRSR602081-1"/>
    </source>
</evidence>
<dbReference type="GO" id="GO:0003904">
    <property type="term" value="F:deoxyribodipyrimidine photo-lyase activity"/>
    <property type="evidence" value="ECO:0007669"/>
    <property type="project" value="TreeGrafter"/>
</dbReference>
<feature type="site" description="Electron transfer via tryptophanyl radical" evidence="6">
    <location>
        <position position="359"/>
    </location>
</feature>
<comment type="caution">
    <text evidence="9">The sequence shown here is derived from an EMBL/GenBank/DDBJ whole genome shotgun (WGS) entry which is preliminary data.</text>
</comment>
<evidence type="ECO:0000313" key="9">
    <source>
        <dbReference type="EMBL" id="ERM00180.1"/>
    </source>
</evidence>
<feature type="domain" description="Photolyase/cryptochrome alpha/beta" evidence="8">
    <location>
        <begin position="3"/>
        <end position="131"/>
    </location>
</feature>
<gene>
    <name evidence="9" type="ORF">Q644_06570</name>
</gene>
<dbReference type="InterPro" id="IPR014729">
    <property type="entry name" value="Rossmann-like_a/b/a_fold"/>
</dbReference>
<dbReference type="GO" id="GO:0009416">
    <property type="term" value="P:response to light stimulus"/>
    <property type="evidence" value="ECO:0007669"/>
    <property type="project" value="TreeGrafter"/>
</dbReference>
<feature type="binding site" evidence="5">
    <location>
        <begin position="232"/>
        <end position="236"/>
    </location>
    <ligand>
        <name>FAD</name>
        <dbReference type="ChEBI" id="CHEBI:57692"/>
    </ligand>
</feature>
<comment type="similarity">
    <text evidence="7">Belongs to the DNA photolyase family.</text>
</comment>
<evidence type="ECO:0000256" key="6">
    <source>
        <dbReference type="PIRSR" id="PIRSR602081-2"/>
    </source>
</evidence>
<dbReference type="SUPFAM" id="SSF52425">
    <property type="entry name" value="Cryptochrome/photolyase, N-terminal domain"/>
    <property type="match status" value="1"/>
</dbReference>
<evidence type="ECO:0000256" key="4">
    <source>
        <dbReference type="ARBA" id="ARBA00022991"/>
    </source>
</evidence>
<organism evidence="9 10">
    <name type="scientific">Brucella intermedia 229E</name>
    <dbReference type="NCBI Taxonomy" id="1337887"/>
    <lineage>
        <taxon>Bacteria</taxon>
        <taxon>Pseudomonadati</taxon>
        <taxon>Pseudomonadota</taxon>
        <taxon>Alphaproteobacteria</taxon>
        <taxon>Hyphomicrobiales</taxon>
        <taxon>Brucellaceae</taxon>
        <taxon>Brucella/Ochrobactrum group</taxon>
        <taxon>Brucella</taxon>
    </lineage>
</organism>
<name>U4V2F4_9HYPH</name>
<evidence type="ECO:0000313" key="10">
    <source>
        <dbReference type="Proteomes" id="UP000016842"/>
    </source>
</evidence>
<feature type="site" description="Electron transfer via tryptophanyl radical" evidence="6">
    <location>
        <position position="304"/>
    </location>
</feature>
<dbReference type="Proteomes" id="UP000016842">
    <property type="component" value="Unassembled WGS sequence"/>
</dbReference>
<reference evidence="9 10" key="1">
    <citation type="journal article" date="2014" name="FEMS Microbiol. Lett.">
        <title>Genome sequencing analysis reveals virulence-related gene content of Ochrobactrum intermedium strain 229E, a urease-positive strain isolated from the human gastric niche.</title>
        <authorList>
            <person name="Kulkarni G.J."/>
            <person name="Shetty S."/>
            <person name="Dharne M.S."/>
            <person name="Shouche Y.S."/>
        </authorList>
    </citation>
    <scope>NUCLEOTIDE SEQUENCE [LARGE SCALE GENOMIC DNA]</scope>
    <source>
        <strain evidence="9 10">229E</strain>
    </source>
</reference>
<dbReference type="Gene3D" id="1.25.40.80">
    <property type="match status" value="1"/>
</dbReference>
<dbReference type="InterPro" id="IPR018394">
    <property type="entry name" value="DNA_photolyase_1_CS_C"/>
</dbReference>
<dbReference type="PROSITE" id="PS51645">
    <property type="entry name" value="PHR_CRY_ALPHA_BETA"/>
    <property type="match status" value="1"/>
</dbReference>